<dbReference type="GO" id="GO:0004674">
    <property type="term" value="F:protein serine/threonine kinase activity"/>
    <property type="evidence" value="ECO:0007669"/>
    <property type="project" value="UniProtKB-KW"/>
</dbReference>
<keyword evidence="1" id="KW-0723">Serine/threonine-protein kinase</keyword>
<dbReference type="PROSITE" id="PS51257">
    <property type="entry name" value="PROKAR_LIPOPROTEIN"/>
    <property type="match status" value="1"/>
</dbReference>
<dbReference type="OrthoDB" id="5515396at2"/>
<dbReference type="AlphaFoldDB" id="A0A4U1JEH1"/>
<comment type="caution">
    <text evidence="1">The sequence shown here is derived from an EMBL/GenBank/DDBJ whole genome shotgun (WGS) entry which is preliminary data.</text>
</comment>
<dbReference type="Proteomes" id="UP000309215">
    <property type="component" value="Unassembled WGS sequence"/>
</dbReference>
<evidence type="ECO:0000313" key="1">
    <source>
        <dbReference type="EMBL" id="TKD09188.1"/>
    </source>
</evidence>
<sequence length="159" mass="18113">MTEGFVRFRLGSIALFALLLVSACRPFEPATPPGFVELEDRYGRSEYRATTADGVVIGIRAFDNDPKGERAFWVRALENRTRDMGGYALLEKREVKDRAGLTGTQLRFGHDEGDEPYLYYLTVFVTDDRVFILEAGGARAQMQRLAEQIDWSVKNFLHR</sequence>
<keyword evidence="2" id="KW-1185">Reference proteome</keyword>
<dbReference type="EMBL" id="SSMQ01000011">
    <property type="protein sequence ID" value="TKD09188.1"/>
    <property type="molecule type" value="Genomic_DNA"/>
</dbReference>
<name>A0A4U1JEH1_9BACT</name>
<proteinExistence type="predicted"/>
<keyword evidence="1" id="KW-0808">Transferase</keyword>
<reference evidence="1 2" key="1">
    <citation type="submission" date="2019-04" db="EMBL/GenBank/DDBJ databases">
        <authorList>
            <person name="Li Y."/>
            <person name="Wang J."/>
        </authorList>
    </citation>
    <scope>NUCLEOTIDE SEQUENCE [LARGE SCALE GENOMIC DNA]</scope>
    <source>
        <strain evidence="1 2">DSM 14668</strain>
    </source>
</reference>
<organism evidence="1 2">
    <name type="scientific">Polyangium fumosum</name>
    <dbReference type="NCBI Taxonomy" id="889272"/>
    <lineage>
        <taxon>Bacteria</taxon>
        <taxon>Pseudomonadati</taxon>
        <taxon>Myxococcota</taxon>
        <taxon>Polyangia</taxon>
        <taxon>Polyangiales</taxon>
        <taxon>Polyangiaceae</taxon>
        <taxon>Polyangium</taxon>
    </lineage>
</organism>
<accession>A0A4U1JEH1</accession>
<keyword evidence="1" id="KW-0418">Kinase</keyword>
<evidence type="ECO:0000313" key="2">
    <source>
        <dbReference type="Proteomes" id="UP000309215"/>
    </source>
</evidence>
<protein>
    <submittedName>
        <fullName evidence="1">Serine/threonine protein kinase</fullName>
    </submittedName>
</protein>
<gene>
    <name evidence="1" type="ORF">E8A74_12995</name>
</gene>